<organism evidence="4 5">
    <name type="scientific">Cajanus cajan</name>
    <name type="common">Pigeon pea</name>
    <name type="synonym">Cajanus indicus</name>
    <dbReference type="NCBI Taxonomy" id="3821"/>
    <lineage>
        <taxon>Eukaryota</taxon>
        <taxon>Viridiplantae</taxon>
        <taxon>Streptophyta</taxon>
        <taxon>Embryophyta</taxon>
        <taxon>Tracheophyta</taxon>
        <taxon>Spermatophyta</taxon>
        <taxon>Magnoliopsida</taxon>
        <taxon>eudicotyledons</taxon>
        <taxon>Gunneridae</taxon>
        <taxon>Pentapetalae</taxon>
        <taxon>rosids</taxon>
        <taxon>fabids</taxon>
        <taxon>Fabales</taxon>
        <taxon>Fabaceae</taxon>
        <taxon>Papilionoideae</taxon>
        <taxon>50 kb inversion clade</taxon>
        <taxon>NPAAA clade</taxon>
        <taxon>indigoferoid/millettioid clade</taxon>
        <taxon>Phaseoleae</taxon>
        <taxon>Cajanus</taxon>
    </lineage>
</organism>
<dbReference type="PANTHER" id="PTHR31973">
    <property type="entry name" value="POLYPROTEIN, PUTATIVE-RELATED"/>
    <property type="match status" value="1"/>
</dbReference>
<dbReference type="STRING" id="3821.A0A151R3T3"/>
<keyword evidence="5" id="KW-1185">Reference proteome</keyword>
<dbReference type="Pfam" id="PF03108">
    <property type="entry name" value="DBD_Tnp_Mut"/>
    <property type="match status" value="1"/>
</dbReference>
<feature type="domain" description="Transposase MuDR plant" evidence="2">
    <location>
        <begin position="5"/>
        <end position="52"/>
    </location>
</feature>
<dbReference type="AlphaFoldDB" id="A0A151R3T3"/>
<sequence>MCKDYKFEVGMEFSSLQDFKDAIKEHSVLNGRQVKFLKNDKRRVRVVCKQGCDGLIPTFEDMLDGVEHRFCLRHLYCNFKKKFGGGTLLRDLMMGAAKATFVEAWDEKMQQIKKINSKAYDWLNAVPPQAWCKHAFSFYPKCDVLMNNLSEAFNSTILLAREKPILTMFEWIRSYVMGRFATLMEKVAKYDGNVMPKPRKRLDKEIELRHVVAAITYKCEDPEQYVHKYYLRETYVKCYDQTISPINGLDKWPRVEEEEILPPLFKRGPGRPKMLRRRETDEDPAPTKFKRTNTKFKCSRCHSVGHTIKKCPIPAPVHDPVDESQSELATEFAQVAESIITTQVTKATTTCVTESVGEPASAFVDESVSEPVVEPVSGSMADPAGAFVVDPTSVFVVNPIDVSMAESFAANEEEIGVRPSSAYHEEANFLPLGGTQNSHT</sequence>
<evidence type="ECO:0000313" key="5">
    <source>
        <dbReference type="Proteomes" id="UP000075243"/>
    </source>
</evidence>
<evidence type="ECO:0000259" key="2">
    <source>
        <dbReference type="Pfam" id="PF03108"/>
    </source>
</evidence>
<accession>A0A151R3T3</accession>
<reference evidence="4 5" key="1">
    <citation type="journal article" date="2012" name="Nat. Biotechnol.">
        <title>Draft genome sequence of pigeonpea (Cajanus cajan), an orphan legume crop of resource-poor farmers.</title>
        <authorList>
            <person name="Varshney R.K."/>
            <person name="Chen W."/>
            <person name="Li Y."/>
            <person name="Bharti A.K."/>
            <person name="Saxena R.K."/>
            <person name="Schlueter J.A."/>
            <person name="Donoghue M.T."/>
            <person name="Azam S."/>
            <person name="Fan G."/>
            <person name="Whaley A.M."/>
            <person name="Farmer A.D."/>
            <person name="Sheridan J."/>
            <person name="Iwata A."/>
            <person name="Tuteja R."/>
            <person name="Penmetsa R.V."/>
            <person name="Wu W."/>
            <person name="Upadhyaya H.D."/>
            <person name="Yang S.P."/>
            <person name="Shah T."/>
            <person name="Saxena K.B."/>
            <person name="Michael T."/>
            <person name="McCombie W.R."/>
            <person name="Yang B."/>
            <person name="Zhang G."/>
            <person name="Yang H."/>
            <person name="Wang J."/>
            <person name="Spillane C."/>
            <person name="Cook D.R."/>
            <person name="May G.D."/>
            <person name="Xu X."/>
            <person name="Jackson S.A."/>
        </authorList>
    </citation>
    <scope>NUCLEOTIDE SEQUENCE [LARGE SCALE GENOMIC DNA]</scope>
    <source>
        <strain evidence="5">cv. Asha</strain>
    </source>
</reference>
<dbReference type="Proteomes" id="UP000075243">
    <property type="component" value="Unassembled WGS sequence"/>
</dbReference>
<dbReference type="EMBL" id="KQ484128">
    <property type="protein sequence ID" value="KYP37210.1"/>
    <property type="molecule type" value="Genomic_DNA"/>
</dbReference>
<dbReference type="EMBL" id="KQ484128">
    <property type="protein sequence ID" value="KYP37207.1"/>
    <property type="molecule type" value="Genomic_DNA"/>
</dbReference>
<name>A0A151R3T3_CAJCA</name>
<feature type="region of interest" description="Disordered" evidence="1">
    <location>
        <begin position="266"/>
        <end position="289"/>
    </location>
</feature>
<dbReference type="Gramene" id="C.cajan_42419.t">
    <property type="protein sequence ID" value="C.cajan_42419.t"/>
    <property type="gene ID" value="C.cajan_42419"/>
</dbReference>
<dbReference type="Gramene" id="C.cajan_42416.t">
    <property type="protein sequence ID" value="C.cajan_42416.t"/>
    <property type="gene ID" value="C.cajan_42416"/>
</dbReference>
<evidence type="ECO:0000313" key="3">
    <source>
        <dbReference type="EMBL" id="KYP37207.1"/>
    </source>
</evidence>
<dbReference type="InterPro" id="IPR004332">
    <property type="entry name" value="Transposase_MuDR"/>
</dbReference>
<proteinExistence type="predicted"/>
<gene>
    <name evidence="3" type="ORF">KK1_041613</name>
    <name evidence="4" type="ORF">KK1_041616</name>
</gene>
<evidence type="ECO:0000256" key="1">
    <source>
        <dbReference type="SAM" id="MobiDB-lite"/>
    </source>
</evidence>
<dbReference type="PANTHER" id="PTHR31973:SF187">
    <property type="entry name" value="MUTATOR TRANSPOSASE MUDRA PROTEIN"/>
    <property type="match status" value="1"/>
</dbReference>
<protein>
    <recommendedName>
        <fullName evidence="2">Transposase MuDR plant domain-containing protein</fullName>
    </recommendedName>
</protein>
<evidence type="ECO:0000313" key="4">
    <source>
        <dbReference type="EMBL" id="KYP37210.1"/>
    </source>
</evidence>
<dbReference type="OMA" id="RIRQMIM"/>